<keyword evidence="11" id="KW-1185">Reference proteome</keyword>
<keyword evidence="8" id="KW-0812">Transmembrane</keyword>
<dbReference type="Pfam" id="PF00069">
    <property type="entry name" value="Pkinase"/>
    <property type="match status" value="1"/>
</dbReference>
<reference evidence="10 11" key="1">
    <citation type="submission" date="2020-08" db="EMBL/GenBank/DDBJ databases">
        <title>Genomic Encyclopedia of Type Strains, Phase IV (KMG-IV): sequencing the most valuable type-strain genomes for metagenomic binning, comparative biology and taxonomic classification.</title>
        <authorList>
            <person name="Goeker M."/>
        </authorList>
    </citation>
    <scope>NUCLEOTIDE SEQUENCE [LARGE SCALE GENOMIC DNA]</scope>
    <source>
        <strain evidence="10 11">YIM 65646</strain>
    </source>
</reference>
<keyword evidence="5 10" id="KW-0418">Kinase</keyword>
<organism evidence="10 11">
    <name type="scientific">Phytomonospora endophytica</name>
    <dbReference type="NCBI Taxonomy" id="714109"/>
    <lineage>
        <taxon>Bacteria</taxon>
        <taxon>Bacillati</taxon>
        <taxon>Actinomycetota</taxon>
        <taxon>Actinomycetes</taxon>
        <taxon>Micromonosporales</taxon>
        <taxon>Micromonosporaceae</taxon>
        <taxon>Phytomonospora</taxon>
    </lineage>
</organism>
<keyword evidence="2 10" id="KW-0723">Serine/threonine-protein kinase</keyword>
<feature type="compositionally biased region" description="Low complexity" evidence="7">
    <location>
        <begin position="410"/>
        <end position="425"/>
    </location>
</feature>
<gene>
    <name evidence="10" type="ORF">HNR73_003620</name>
</gene>
<accession>A0A841FHR5</accession>
<evidence type="ECO:0000256" key="2">
    <source>
        <dbReference type="ARBA" id="ARBA00022527"/>
    </source>
</evidence>
<sequence>MSAEGRPYVVGPDDAPDKYRLRRQVGGGGEAELWEAELTVAGEAERVAVKILRDQHAVNIETWRERWAEQAELLRLMRHPGVVGVHTYFEGARMHLAGETPHEAEGRTHYLVMNWVEGLDLRQWVAEGDDDRQAALRHLIQVADVLDWLHEGRATPSGRPVVHGDISPGNVIINVDGQAVLVDFGLFRMATAQSHPSAGTTGYSAPEVLTSGEYSPASDRYAFGALAYFVLTGQSPPADAETLRLEIADAVDPGGVADADRLALIFAEQPALRPTAGEWIRLLRQHSSTVAPHAAQSAGRSSLPPPKPPRLGPIPPVQRPTMWRNPVTARPAVGPAPVRVGPPGPPVKRRKRIDGWQWGVGIAALILICGFIGLLVVSLNNGDGDSYDGSGYFPQDEQAGPNDPPPPTGLVPDPSQSGPTEPGPIIIGGESHRALISAPCTSLPKRDFTLVGDYQWVDLTIGMSDDSPSGATALYTVYLDGEEVASTTVGAGERFDWHLRLRQANTLRVEVTKATGGNCGIVDGYLS</sequence>
<evidence type="ECO:0000256" key="7">
    <source>
        <dbReference type="SAM" id="MobiDB-lite"/>
    </source>
</evidence>
<proteinExistence type="predicted"/>
<dbReference type="InterPro" id="IPR008266">
    <property type="entry name" value="Tyr_kinase_AS"/>
</dbReference>
<dbReference type="PROSITE" id="PS00109">
    <property type="entry name" value="PROTEIN_KINASE_TYR"/>
    <property type="match status" value="1"/>
</dbReference>
<keyword evidence="3" id="KW-0808">Transferase</keyword>
<evidence type="ECO:0000313" key="11">
    <source>
        <dbReference type="Proteomes" id="UP000548476"/>
    </source>
</evidence>
<dbReference type="PANTHER" id="PTHR43289:SF6">
    <property type="entry name" value="SERINE_THREONINE-PROTEIN KINASE NEKL-3"/>
    <property type="match status" value="1"/>
</dbReference>
<dbReference type="Proteomes" id="UP000548476">
    <property type="component" value="Unassembled WGS sequence"/>
</dbReference>
<dbReference type="Gene3D" id="1.10.510.10">
    <property type="entry name" value="Transferase(Phosphotransferase) domain 1"/>
    <property type="match status" value="1"/>
</dbReference>
<feature type="transmembrane region" description="Helical" evidence="8">
    <location>
        <begin position="358"/>
        <end position="379"/>
    </location>
</feature>
<dbReference type="InterPro" id="IPR011009">
    <property type="entry name" value="Kinase-like_dom_sf"/>
</dbReference>
<evidence type="ECO:0000256" key="1">
    <source>
        <dbReference type="ARBA" id="ARBA00012513"/>
    </source>
</evidence>
<protein>
    <recommendedName>
        <fullName evidence="1">non-specific serine/threonine protein kinase</fullName>
        <ecNumber evidence="1">2.7.11.1</ecNumber>
    </recommendedName>
</protein>
<dbReference type="GO" id="GO:0005524">
    <property type="term" value="F:ATP binding"/>
    <property type="evidence" value="ECO:0007669"/>
    <property type="project" value="UniProtKB-KW"/>
</dbReference>
<dbReference type="Gene3D" id="3.30.200.20">
    <property type="entry name" value="Phosphorylase Kinase, domain 1"/>
    <property type="match status" value="1"/>
</dbReference>
<dbReference type="RefSeq" id="WP_184788605.1">
    <property type="nucleotide sequence ID" value="NZ_BONT01000075.1"/>
</dbReference>
<dbReference type="EMBL" id="JACHGT010000007">
    <property type="protein sequence ID" value="MBB6035756.1"/>
    <property type="molecule type" value="Genomic_DNA"/>
</dbReference>
<dbReference type="AlphaFoldDB" id="A0A841FHR5"/>
<keyword evidence="8" id="KW-0472">Membrane</keyword>
<evidence type="ECO:0000256" key="3">
    <source>
        <dbReference type="ARBA" id="ARBA00022679"/>
    </source>
</evidence>
<evidence type="ECO:0000256" key="4">
    <source>
        <dbReference type="ARBA" id="ARBA00022741"/>
    </source>
</evidence>
<dbReference type="GO" id="GO:0004674">
    <property type="term" value="F:protein serine/threonine kinase activity"/>
    <property type="evidence" value="ECO:0007669"/>
    <property type="project" value="UniProtKB-KW"/>
</dbReference>
<keyword evidence="8" id="KW-1133">Transmembrane helix</keyword>
<keyword evidence="6" id="KW-0067">ATP-binding</keyword>
<dbReference type="CDD" id="cd14014">
    <property type="entry name" value="STKc_PknB_like"/>
    <property type="match status" value="1"/>
</dbReference>
<evidence type="ECO:0000256" key="5">
    <source>
        <dbReference type="ARBA" id="ARBA00022777"/>
    </source>
</evidence>
<comment type="caution">
    <text evidence="10">The sequence shown here is derived from an EMBL/GenBank/DDBJ whole genome shotgun (WGS) entry which is preliminary data.</text>
</comment>
<dbReference type="PROSITE" id="PS50011">
    <property type="entry name" value="PROTEIN_KINASE_DOM"/>
    <property type="match status" value="1"/>
</dbReference>
<dbReference type="PANTHER" id="PTHR43289">
    <property type="entry name" value="MITOGEN-ACTIVATED PROTEIN KINASE KINASE KINASE 20-RELATED"/>
    <property type="match status" value="1"/>
</dbReference>
<keyword evidence="4" id="KW-0547">Nucleotide-binding</keyword>
<evidence type="ECO:0000256" key="6">
    <source>
        <dbReference type="ARBA" id="ARBA00022840"/>
    </source>
</evidence>
<evidence type="ECO:0000313" key="10">
    <source>
        <dbReference type="EMBL" id="MBB6035756.1"/>
    </source>
</evidence>
<feature type="region of interest" description="Disordered" evidence="7">
    <location>
        <begin position="388"/>
        <end position="425"/>
    </location>
</feature>
<dbReference type="SUPFAM" id="SSF56112">
    <property type="entry name" value="Protein kinase-like (PK-like)"/>
    <property type="match status" value="1"/>
</dbReference>
<name>A0A841FHR5_9ACTN</name>
<dbReference type="EC" id="2.7.11.1" evidence="1"/>
<feature type="region of interest" description="Disordered" evidence="7">
    <location>
        <begin position="291"/>
        <end position="312"/>
    </location>
</feature>
<dbReference type="InterPro" id="IPR000719">
    <property type="entry name" value="Prot_kinase_dom"/>
</dbReference>
<evidence type="ECO:0000259" key="9">
    <source>
        <dbReference type="PROSITE" id="PS50011"/>
    </source>
</evidence>
<feature type="compositionally biased region" description="Pro residues" evidence="7">
    <location>
        <begin position="303"/>
        <end position="312"/>
    </location>
</feature>
<feature type="domain" description="Protein kinase" evidence="9">
    <location>
        <begin position="19"/>
        <end position="289"/>
    </location>
</feature>
<evidence type="ECO:0000256" key="8">
    <source>
        <dbReference type="SAM" id="Phobius"/>
    </source>
</evidence>